<protein>
    <submittedName>
        <fullName evidence="3">Porin family protein</fullName>
    </submittedName>
</protein>
<evidence type="ECO:0000256" key="1">
    <source>
        <dbReference type="SAM" id="MobiDB-lite"/>
    </source>
</evidence>
<keyword evidence="4" id="KW-1185">Reference proteome</keyword>
<feature type="domain" description="Outer membrane protein beta-barrel" evidence="2">
    <location>
        <begin position="21"/>
        <end position="150"/>
    </location>
</feature>
<feature type="compositionally biased region" description="Low complexity" evidence="1">
    <location>
        <begin position="271"/>
        <end position="281"/>
    </location>
</feature>
<proteinExistence type="predicted"/>
<dbReference type="EMBL" id="CP115396">
    <property type="protein sequence ID" value="WBO83627.1"/>
    <property type="molecule type" value="Genomic_DNA"/>
</dbReference>
<dbReference type="Proteomes" id="UP001211872">
    <property type="component" value="Chromosome"/>
</dbReference>
<evidence type="ECO:0000259" key="2">
    <source>
        <dbReference type="Pfam" id="PF13568"/>
    </source>
</evidence>
<accession>A0ABY7PK67</accession>
<evidence type="ECO:0000313" key="4">
    <source>
        <dbReference type="Proteomes" id="UP001211872"/>
    </source>
</evidence>
<name>A0ABY7PK67_9BACT</name>
<evidence type="ECO:0000313" key="3">
    <source>
        <dbReference type="EMBL" id="WBO83627.1"/>
    </source>
</evidence>
<organism evidence="3 4">
    <name type="scientific">Hymenobacter yonginensis</name>
    <dbReference type="NCBI Taxonomy" id="748197"/>
    <lineage>
        <taxon>Bacteria</taxon>
        <taxon>Pseudomonadati</taxon>
        <taxon>Bacteroidota</taxon>
        <taxon>Cytophagia</taxon>
        <taxon>Cytophagales</taxon>
        <taxon>Hymenobacteraceae</taxon>
        <taxon>Hymenobacter</taxon>
    </lineage>
</organism>
<dbReference type="InterPro" id="IPR025665">
    <property type="entry name" value="Beta-barrel_OMP_2"/>
</dbReference>
<feature type="region of interest" description="Disordered" evidence="1">
    <location>
        <begin position="261"/>
        <end position="281"/>
    </location>
</feature>
<dbReference type="RefSeq" id="WP_270126021.1">
    <property type="nucleotide sequence ID" value="NZ_CP115396.1"/>
</dbReference>
<dbReference type="Pfam" id="PF13568">
    <property type="entry name" value="OMP_b-brl_2"/>
    <property type="match status" value="1"/>
</dbReference>
<sequence length="281" mass="29756">MRKKLLLLFVGLGATQTVSVAQTVKIGIKTGLSLSSGVGADVGQSRLRLGGHAGGMARLRLTDRLGVQAEAHYALKGDQSRQYGPSIGHRLAYLDVPVLAQYTLDDLFVEAGPLVSRLLTAQPNAPALGSAGKTPFNPYTYGFAVGFGYQDPSGVQMGWRYSADLTPLYRDVDFSGDVVRTNIRNSALQFYVGALFEPKQVKRASVATGTALWRGSKSLARNSTRLVFITTPTLLFRGGSFLLYRGPRKLLQAIGKIGRAPAAPATPQPAAPAAGTAPAAP</sequence>
<reference evidence="3 4" key="1">
    <citation type="journal article" date="2011" name="Int. J. Syst. Evol. Microbiol.">
        <title>Hymenobacter yonginensis sp. nov., isolated from a mesotrophic artificial lake.</title>
        <authorList>
            <person name="Joung Y."/>
            <person name="Cho S.H."/>
            <person name="Kim H."/>
            <person name="Kim S.B."/>
            <person name="Joh K."/>
        </authorList>
    </citation>
    <scope>NUCLEOTIDE SEQUENCE [LARGE SCALE GENOMIC DNA]</scope>
    <source>
        <strain evidence="3 4">KCTC 22745</strain>
    </source>
</reference>
<gene>
    <name evidence="3" type="ORF">O9Z63_14730</name>
</gene>